<dbReference type="AlphaFoldDB" id="A0A0L7LE50"/>
<dbReference type="InterPro" id="IPR000210">
    <property type="entry name" value="BTB/POZ_dom"/>
</dbReference>
<gene>
    <name evidence="2" type="ORF">OBRU01_10381</name>
</gene>
<dbReference type="PANTHER" id="PTHR24413">
    <property type="entry name" value="SPECKLE-TYPE POZ PROTEIN"/>
    <property type="match status" value="1"/>
</dbReference>
<dbReference type="Pfam" id="PF00651">
    <property type="entry name" value="BTB"/>
    <property type="match status" value="1"/>
</dbReference>
<feature type="domain" description="BTB" evidence="1">
    <location>
        <begin position="169"/>
        <end position="231"/>
    </location>
</feature>
<comment type="caution">
    <text evidence="2">The sequence shown here is derived from an EMBL/GenBank/DDBJ whole genome shotgun (WGS) entry which is preliminary data.</text>
</comment>
<dbReference type="Gene3D" id="3.30.710.10">
    <property type="entry name" value="Potassium Channel Kv1.1, Chain A"/>
    <property type="match status" value="1"/>
</dbReference>
<keyword evidence="3" id="KW-1185">Reference proteome</keyword>
<dbReference type="SUPFAM" id="SSF54695">
    <property type="entry name" value="POZ domain"/>
    <property type="match status" value="1"/>
</dbReference>
<name>A0A0L7LE50_OPEBR</name>
<protein>
    <submittedName>
        <fullName evidence="2">Roadkill</fullName>
    </submittedName>
</protein>
<dbReference type="EMBL" id="JTDY01001520">
    <property type="protein sequence ID" value="KOB73665.1"/>
    <property type="molecule type" value="Genomic_DNA"/>
</dbReference>
<dbReference type="PROSITE" id="PS50097">
    <property type="entry name" value="BTB"/>
    <property type="match status" value="1"/>
</dbReference>
<reference evidence="2 3" key="1">
    <citation type="journal article" date="2015" name="Genome Biol. Evol.">
        <title>The genome of winter moth (Operophtera brumata) provides a genomic perspective on sexual dimorphism and phenology.</title>
        <authorList>
            <person name="Derks M.F."/>
            <person name="Smit S."/>
            <person name="Salis L."/>
            <person name="Schijlen E."/>
            <person name="Bossers A."/>
            <person name="Mateman C."/>
            <person name="Pijl A.S."/>
            <person name="de Ridder D."/>
            <person name="Groenen M.A."/>
            <person name="Visser M.E."/>
            <person name="Megens H.J."/>
        </authorList>
    </citation>
    <scope>NUCLEOTIDE SEQUENCE [LARGE SCALE GENOMIC DNA]</scope>
    <source>
        <strain evidence="2">WM2013NL</strain>
        <tissue evidence="2">Head and thorax</tissue>
    </source>
</reference>
<evidence type="ECO:0000313" key="3">
    <source>
        <dbReference type="Proteomes" id="UP000037510"/>
    </source>
</evidence>
<dbReference type="SMART" id="SM00225">
    <property type="entry name" value="BTB"/>
    <property type="match status" value="1"/>
</dbReference>
<sequence length="283" mass="32619">MPDYRHKITVKKSTVAQTVTYDVSWIIPKFKELLSTKTMAGGIRLLSSSVVKVPHSELQLKITFYGSKSQNMEIFYRTTSSVVLKMSLHLKMSCISNNFTEDFHTIEANEWQCCTKSIDTINLTYTFKDEELCLFFIFYISKSSQYVFDNKVDELCDDFKKLLTDDSYSDFTIKSAEGVEFRVHKNVLAIRSKVLKAQFEHNTKESITNLVETQWETEVLRDVLTFVYTNKAPQISEHPEQLLGAADYYQLDGLKSLCEEVLIKRLTVENAIDTIQLAELFSV</sequence>
<evidence type="ECO:0000259" key="1">
    <source>
        <dbReference type="PROSITE" id="PS50097"/>
    </source>
</evidence>
<dbReference type="InterPro" id="IPR011333">
    <property type="entry name" value="SKP1/BTB/POZ_sf"/>
</dbReference>
<accession>A0A0L7LE50</accession>
<dbReference type="Proteomes" id="UP000037510">
    <property type="component" value="Unassembled WGS sequence"/>
</dbReference>
<dbReference type="STRING" id="104452.A0A0L7LE50"/>
<organism evidence="2 3">
    <name type="scientific">Operophtera brumata</name>
    <name type="common">Winter moth</name>
    <name type="synonym">Phalaena brumata</name>
    <dbReference type="NCBI Taxonomy" id="104452"/>
    <lineage>
        <taxon>Eukaryota</taxon>
        <taxon>Metazoa</taxon>
        <taxon>Ecdysozoa</taxon>
        <taxon>Arthropoda</taxon>
        <taxon>Hexapoda</taxon>
        <taxon>Insecta</taxon>
        <taxon>Pterygota</taxon>
        <taxon>Neoptera</taxon>
        <taxon>Endopterygota</taxon>
        <taxon>Lepidoptera</taxon>
        <taxon>Glossata</taxon>
        <taxon>Ditrysia</taxon>
        <taxon>Geometroidea</taxon>
        <taxon>Geometridae</taxon>
        <taxon>Larentiinae</taxon>
        <taxon>Operophtera</taxon>
    </lineage>
</organism>
<evidence type="ECO:0000313" key="2">
    <source>
        <dbReference type="EMBL" id="KOB73665.1"/>
    </source>
</evidence>
<proteinExistence type="predicted"/>